<dbReference type="EC" id="1.17.7.4" evidence="5"/>
<feature type="binding site" evidence="5">
    <location>
        <position position="223"/>
    </location>
    <ligand>
        <name>dimethylallyl diphosphate</name>
        <dbReference type="ChEBI" id="CHEBI:57623"/>
    </ligand>
</feature>
<evidence type="ECO:0000256" key="6">
    <source>
        <dbReference type="SAM" id="MobiDB-lite"/>
    </source>
</evidence>
<feature type="binding site" evidence="5">
    <location>
        <position position="161"/>
    </location>
    <ligand>
        <name>(2E)-4-hydroxy-3-methylbut-2-enyl diphosphate</name>
        <dbReference type="ChEBI" id="CHEBI:128753"/>
    </ligand>
</feature>
<dbReference type="Pfam" id="PF00575">
    <property type="entry name" value="S1"/>
    <property type="match status" value="2"/>
</dbReference>
<dbReference type="InterPro" id="IPR012340">
    <property type="entry name" value="NA-bd_OB-fold"/>
</dbReference>
<feature type="binding site" evidence="5">
    <location>
        <position position="266"/>
    </location>
    <ligand>
        <name>(2E)-4-hydroxy-3-methylbut-2-enyl diphosphate</name>
        <dbReference type="ChEBI" id="CHEBI:128753"/>
    </ligand>
</feature>
<reference evidence="8" key="1">
    <citation type="submission" date="2020-10" db="EMBL/GenBank/DDBJ databases">
        <authorList>
            <person name="Gilroy R."/>
        </authorList>
    </citation>
    <scope>NUCLEOTIDE SEQUENCE</scope>
    <source>
        <strain evidence="8">23406</strain>
    </source>
</reference>
<feature type="binding site" evidence="5">
    <location>
        <position position="222"/>
    </location>
    <ligand>
        <name>dimethylallyl diphosphate</name>
        <dbReference type="ChEBI" id="CHEBI:57623"/>
    </ligand>
</feature>
<dbReference type="GO" id="GO:0019288">
    <property type="term" value="P:isopentenyl diphosphate biosynthetic process, methylerythritol 4-phosphate pathway"/>
    <property type="evidence" value="ECO:0007669"/>
    <property type="project" value="UniProtKB-UniRule"/>
</dbReference>
<keyword evidence="4 5" id="KW-0411">Iron-sulfur</keyword>
<evidence type="ECO:0000256" key="2">
    <source>
        <dbReference type="ARBA" id="ARBA00022723"/>
    </source>
</evidence>
<dbReference type="InterPro" id="IPR003029">
    <property type="entry name" value="S1_domain"/>
</dbReference>
<keyword evidence="3 5" id="KW-0408">Iron</keyword>
<protein>
    <recommendedName>
        <fullName evidence="5">4-hydroxy-3-methylbut-2-enyl diphosphate reductase</fullName>
        <shortName evidence="5">HMBPP reductase</shortName>
        <ecNumber evidence="5">1.17.7.4</ecNumber>
    </recommendedName>
</protein>
<dbReference type="EMBL" id="DVOH01000018">
    <property type="protein sequence ID" value="HIV00006.1"/>
    <property type="molecule type" value="Genomic_DNA"/>
</dbReference>
<feature type="binding site" evidence="5">
    <location>
        <position position="124"/>
    </location>
    <ligand>
        <name>isopentenyl diphosphate</name>
        <dbReference type="ChEBI" id="CHEBI:128769"/>
    </ligand>
</feature>
<evidence type="ECO:0000256" key="3">
    <source>
        <dbReference type="ARBA" id="ARBA00023004"/>
    </source>
</evidence>
<name>A0A9D1NBS8_9FIRM</name>
<feature type="binding site" evidence="5">
    <location>
        <position position="266"/>
    </location>
    <ligand>
        <name>dimethylallyl diphosphate</name>
        <dbReference type="ChEBI" id="CHEBI:57623"/>
    </ligand>
</feature>
<keyword evidence="5" id="KW-0414">Isoprene biosynthesis</keyword>
<feature type="binding site" evidence="5">
    <location>
        <position position="221"/>
    </location>
    <ligand>
        <name>dimethylallyl diphosphate</name>
        <dbReference type="ChEBI" id="CHEBI:57623"/>
    </ligand>
</feature>
<dbReference type="SMART" id="SM00316">
    <property type="entry name" value="S1"/>
    <property type="match status" value="4"/>
</dbReference>
<comment type="pathway">
    <text evidence="5">Isoprenoid biosynthesis; isopentenyl diphosphate biosynthesis via DXP pathway; isopentenyl diphosphate from 1-deoxy-D-xylulose 5-phosphate: step 6/6.</text>
</comment>
<proteinExistence type="inferred from homology"/>
<comment type="similarity">
    <text evidence="5">Belongs to the IspH family.</text>
</comment>
<feature type="active site" description="Proton donor" evidence="5">
    <location>
        <position position="126"/>
    </location>
</feature>
<dbReference type="GO" id="GO:0051745">
    <property type="term" value="F:4-hydroxy-3-methylbut-2-enyl diphosphate reductase activity"/>
    <property type="evidence" value="ECO:0007669"/>
    <property type="project" value="UniProtKB-UniRule"/>
</dbReference>
<comment type="catalytic activity">
    <reaction evidence="5">
        <text>isopentenyl diphosphate + 2 oxidized [2Fe-2S]-[ferredoxin] + H2O = (2E)-4-hydroxy-3-methylbut-2-enyl diphosphate + 2 reduced [2Fe-2S]-[ferredoxin] + 2 H(+)</text>
        <dbReference type="Rhea" id="RHEA:24488"/>
        <dbReference type="Rhea" id="RHEA-COMP:10000"/>
        <dbReference type="Rhea" id="RHEA-COMP:10001"/>
        <dbReference type="ChEBI" id="CHEBI:15377"/>
        <dbReference type="ChEBI" id="CHEBI:15378"/>
        <dbReference type="ChEBI" id="CHEBI:33737"/>
        <dbReference type="ChEBI" id="CHEBI:33738"/>
        <dbReference type="ChEBI" id="CHEBI:128753"/>
        <dbReference type="ChEBI" id="CHEBI:128769"/>
        <dbReference type="EC" id="1.17.7.4"/>
    </reaction>
</comment>
<feature type="binding site" evidence="5">
    <location>
        <position position="41"/>
    </location>
    <ligand>
        <name>dimethylallyl diphosphate</name>
        <dbReference type="ChEBI" id="CHEBI:57623"/>
    </ligand>
</feature>
<dbReference type="InterPro" id="IPR003451">
    <property type="entry name" value="LytB/IspH"/>
</dbReference>
<feature type="domain" description="S1 motif" evidence="7">
    <location>
        <begin position="626"/>
        <end position="693"/>
    </location>
</feature>
<feature type="binding site" evidence="5">
    <location>
        <position position="74"/>
    </location>
    <ligand>
        <name>dimethylallyl diphosphate</name>
        <dbReference type="ChEBI" id="CHEBI:57623"/>
    </ligand>
</feature>
<sequence>MQVLIPPHVGYCAGVKRALRIAREARARSARPVYTLGALIHNQKVVDALKKEGIVPVPSADSLQAGDTVIIRSHGVAPDVVAALQEKHLDIVDATCPSVAVIHRKVASYSEQGFHIVILGDPEHPEVRGIAGYAAEYTVFSSAKEIVLPPSDKPIFLVAQTTFDLEKYKKCVKKLQLLAENLAKTVVIFSSICYTTTIRQSEAASTAKISDTVFVIGDQKSSNTLKLFRIASSFCPQTYLISDVSDLQSVTNKKSIAKLGILAGASTPDELIMEVINRMDQENKVDSIIADATQPEAQAVEQPTQEAQAQPEKTEEKMTMEQALKRFTPKSYREGMKLKARIVTIDPTGITVAVDGLGKNDSGFIDKSEMELDGSYNPDNYHIDDILDVIIIPKNDSKMKMLNLSKKAFDSLKIQDEAVKKILEGEEFSLVCDSFNKGGLLGKIGTYTIFVPASHIRIGFVKNLEDYVGKKLRLRVLPPEEKTEEVPAQPAEGAEGEATAEVAAPKQRRNNPKRIVASQRVILEEEKKAREDAFWECMQVNNIMKGKVKRFASFGAFVSIMNVDCLAHISDLSWTKIKDPSEVLELNKTYDFVVTKVDREAGKVSLGYKQLQKKPYEIAAEKYPVGSVIKGTVERIKDFGAFVQIEPGIDGLVHVSEIGHNWIKNANEALKVGDEIEAKIIGFESNKITLSMKALIDPPAADTAESGEGSEEKSSRVAKFNKRAEGAEPKEKKEKRARRDKEDDGEPREWVSSTSGGATFADLFKNLDMKQFEDGEDK</sequence>
<comment type="catalytic activity">
    <reaction evidence="5">
        <text>dimethylallyl diphosphate + 2 oxidized [2Fe-2S]-[ferredoxin] + H2O = (2E)-4-hydroxy-3-methylbut-2-enyl diphosphate + 2 reduced [2Fe-2S]-[ferredoxin] + 2 H(+)</text>
        <dbReference type="Rhea" id="RHEA:24825"/>
        <dbReference type="Rhea" id="RHEA-COMP:10000"/>
        <dbReference type="Rhea" id="RHEA-COMP:10001"/>
        <dbReference type="ChEBI" id="CHEBI:15377"/>
        <dbReference type="ChEBI" id="CHEBI:15378"/>
        <dbReference type="ChEBI" id="CHEBI:33737"/>
        <dbReference type="ChEBI" id="CHEBI:33738"/>
        <dbReference type="ChEBI" id="CHEBI:57623"/>
        <dbReference type="ChEBI" id="CHEBI:128753"/>
        <dbReference type="EC" id="1.17.7.4"/>
    </reaction>
</comment>
<feature type="binding site" evidence="5">
    <location>
        <position position="124"/>
    </location>
    <ligand>
        <name>dimethylallyl diphosphate</name>
        <dbReference type="ChEBI" id="CHEBI:57623"/>
    </ligand>
</feature>
<dbReference type="Pfam" id="PF02401">
    <property type="entry name" value="LYTB"/>
    <property type="match status" value="1"/>
</dbReference>
<feature type="binding site" evidence="5">
    <location>
        <position position="222"/>
    </location>
    <ligand>
        <name>isopentenyl diphosphate</name>
        <dbReference type="ChEBI" id="CHEBI:128769"/>
    </ligand>
</feature>
<feature type="binding site" evidence="5">
    <location>
        <position position="223"/>
    </location>
    <ligand>
        <name>(2E)-4-hydroxy-3-methylbut-2-enyl diphosphate</name>
        <dbReference type="ChEBI" id="CHEBI:128753"/>
    </ligand>
</feature>
<feature type="binding site" evidence="5">
    <location>
        <position position="222"/>
    </location>
    <ligand>
        <name>(2E)-4-hydroxy-3-methylbut-2-enyl diphosphate</name>
        <dbReference type="ChEBI" id="CHEBI:128753"/>
    </ligand>
</feature>
<dbReference type="NCBIfam" id="TIGR00216">
    <property type="entry name" value="ispH_lytB"/>
    <property type="match status" value="1"/>
</dbReference>
<reference evidence="8" key="2">
    <citation type="journal article" date="2021" name="PeerJ">
        <title>Extensive microbial diversity within the chicken gut microbiome revealed by metagenomics and culture.</title>
        <authorList>
            <person name="Gilroy R."/>
            <person name="Ravi A."/>
            <person name="Getino M."/>
            <person name="Pursley I."/>
            <person name="Horton D.L."/>
            <person name="Alikhan N.F."/>
            <person name="Baker D."/>
            <person name="Gharbi K."/>
            <person name="Hall N."/>
            <person name="Watson M."/>
            <person name="Adriaenssens E.M."/>
            <person name="Foster-Nyarko E."/>
            <person name="Jarju S."/>
            <person name="Secka A."/>
            <person name="Antonio M."/>
            <person name="Oren A."/>
            <person name="Chaudhuri R.R."/>
            <person name="La Ragione R."/>
            <person name="Hildebrand F."/>
            <person name="Pallen M.J."/>
        </authorList>
    </citation>
    <scope>NUCLEOTIDE SEQUENCE</scope>
    <source>
        <strain evidence="8">23406</strain>
    </source>
</reference>
<dbReference type="PROSITE" id="PS50126">
    <property type="entry name" value="S1"/>
    <property type="match status" value="3"/>
</dbReference>
<feature type="region of interest" description="Disordered" evidence="6">
    <location>
        <begin position="480"/>
        <end position="509"/>
    </location>
</feature>
<feature type="compositionally biased region" description="Low complexity" evidence="6">
    <location>
        <begin position="486"/>
        <end position="504"/>
    </location>
</feature>
<feature type="binding site" evidence="5">
    <location>
        <position position="74"/>
    </location>
    <ligand>
        <name>(2E)-4-hydroxy-3-methylbut-2-enyl diphosphate</name>
        <dbReference type="ChEBI" id="CHEBI:128753"/>
    </ligand>
</feature>
<comment type="pathway">
    <text evidence="5">Isoprenoid biosynthesis; dimethylallyl diphosphate biosynthesis; dimethylallyl diphosphate from (2E)-4-hydroxy-3-methylbutenyl diphosphate: step 1/1.</text>
</comment>
<dbReference type="HAMAP" id="MF_00191">
    <property type="entry name" value="IspH"/>
    <property type="match status" value="1"/>
</dbReference>
<gene>
    <name evidence="5 8" type="primary">ispH</name>
    <name evidence="8" type="ORF">IAB14_02685</name>
</gene>
<feature type="binding site" evidence="5">
    <location>
        <position position="266"/>
    </location>
    <ligand>
        <name>isopentenyl diphosphate</name>
        <dbReference type="ChEBI" id="CHEBI:128769"/>
    </ligand>
</feature>
<feature type="binding site" evidence="5">
    <location>
        <position position="41"/>
    </location>
    <ligand>
        <name>isopentenyl diphosphate</name>
        <dbReference type="ChEBI" id="CHEBI:128769"/>
    </ligand>
</feature>
<feature type="binding site" evidence="5">
    <location>
        <position position="12"/>
    </location>
    <ligand>
        <name>[4Fe-4S] cluster</name>
        <dbReference type="ChEBI" id="CHEBI:49883"/>
    </ligand>
</feature>
<feature type="binding site" evidence="5">
    <location>
        <position position="193"/>
    </location>
    <ligand>
        <name>[4Fe-4S] cluster</name>
        <dbReference type="ChEBI" id="CHEBI:49883"/>
    </ligand>
</feature>
<dbReference type="PANTHER" id="PTHR30426">
    <property type="entry name" value="4-HYDROXY-3-METHYLBUT-2-ENYL DIPHOSPHATE REDUCTASE"/>
    <property type="match status" value="1"/>
</dbReference>
<dbReference type="GO" id="GO:0050992">
    <property type="term" value="P:dimethylallyl diphosphate biosynthetic process"/>
    <property type="evidence" value="ECO:0007669"/>
    <property type="project" value="UniProtKB-UniRule"/>
</dbReference>
<dbReference type="CDD" id="cd13944">
    <property type="entry name" value="lytB_ispH"/>
    <property type="match status" value="1"/>
</dbReference>
<feature type="binding site" evidence="5">
    <location>
        <position position="221"/>
    </location>
    <ligand>
        <name>(2E)-4-hydroxy-3-methylbut-2-enyl diphosphate</name>
        <dbReference type="ChEBI" id="CHEBI:128753"/>
    </ligand>
</feature>
<dbReference type="GO" id="GO:0046872">
    <property type="term" value="F:metal ion binding"/>
    <property type="evidence" value="ECO:0007669"/>
    <property type="project" value="UniProtKB-KW"/>
</dbReference>
<dbReference type="Gene3D" id="3.40.50.11270">
    <property type="match status" value="1"/>
</dbReference>
<dbReference type="SUPFAM" id="SSF50249">
    <property type="entry name" value="Nucleic acid-binding proteins"/>
    <property type="match status" value="3"/>
</dbReference>
<evidence type="ECO:0000259" key="7">
    <source>
        <dbReference type="PROSITE" id="PS50126"/>
    </source>
</evidence>
<feature type="region of interest" description="Disordered" evidence="6">
    <location>
        <begin position="700"/>
        <end position="755"/>
    </location>
</feature>
<feature type="binding site" evidence="5">
    <location>
        <position position="41"/>
    </location>
    <ligand>
        <name>(2E)-4-hydroxy-3-methylbut-2-enyl diphosphate</name>
        <dbReference type="ChEBI" id="CHEBI:128753"/>
    </ligand>
</feature>
<organism evidence="8 9">
    <name type="scientific">Candidatus Stercoripulliclostridium merdipullorum</name>
    <dbReference type="NCBI Taxonomy" id="2840952"/>
    <lineage>
        <taxon>Bacteria</taxon>
        <taxon>Bacillati</taxon>
        <taxon>Bacillota</taxon>
        <taxon>Clostridia</taxon>
        <taxon>Eubacteriales</taxon>
        <taxon>Candidatus Stercoripulliclostridium</taxon>
    </lineage>
</organism>
<feature type="binding site" evidence="5">
    <location>
        <position position="74"/>
    </location>
    <ligand>
        <name>isopentenyl diphosphate</name>
        <dbReference type="ChEBI" id="CHEBI:128769"/>
    </ligand>
</feature>
<keyword evidence="5 8" id="KW-0560">Oxidoreductase</keyword>
<comment type="caution">
    <text evidence="8">The sequence shown here is derived from an EMBL/GenBank/DDBJ whole genome shotgun (WGS) entry which is preliminary data.</text>
</comment>
<dbReference type="Proteomes" id="UP000886891">
    <property type="component" value="Unassembled WGS sequence"/>
</dbReference>
<feature type="domain" description="S1 motif" evidence="7">
    <location>
        <begin position="541"/>
        <end position="609"/>
    </location>
</feature>
<evidence type="ECO:0000256" key="4">
    <source>
        <dbReference type="ARBA" id="ARBA00023014"/>
    </source>
</evidence>
<dbReference type="PANTHER" id="PTHR30426:SF0">
    <property type="entry name" value="4-HYDROXY-3-METHYLBUT-2-ENYL DIPHOSPHATE REDUCTASE"/>
    <property type="match status" value="1"/>
</dbReference>
<evidence type="ECO:0000256" key="1">
    <source>
        <dbReference type="ARBA" id="ARBA00022485"/>
    </source>
</evidence>
<accession>A0A9D1NBS8</accession>
<keyword evidence="2 5" id="KW-0479">Metal-binding</keyword>
<dbReference type="GO" id="GO:0003676">
    <property type="term" value="F:nucleic acid binding"/>
    <property type="evidence" value="ECO:0007669"/>
    <property type="project" value="InterPro"/>
</dbReference>
<feature type="binding site" evidence="5">
    <location>
        <position position="223"/>
    </location>
    <ligand>
        <name>isopentenyl diphosphate</name>
        <dbReference type="ChEBI" id="CHEBI:128769"/>
    </ligand>
</feature>
<dbReference type="GO" id="GO:0016114">
    <property type="term" value="P:terpenoid biosynthetic process"/>
    <property type="evidence" value="ECO:0007669"/>
    <property type="project" value="UniProtKB-UniRule"/>
</dbReference>
<dbReference type="AlphaFoldDB" id="A0A9D1NBS8"/>
<feature type="binding site" evidence="5">
    <location>
        <position position="96"/>
    </location>
    <ligand>
        <name>[4Fe-4S] cluster</name>
        <dbReference type="ChEBI" id="CHEBI:49883"/>
    </ligand>
</feature>
<feature type="compositionally biased region" description="Basic and acidic residues" evidence="6">
    <location>
        <begin position="722"/>
        <end position="742"/>
    </location>
</feature>
<dbReference type="Gene3D" id="3.40.1010.20">
    <property type="entry name" value="4-hydroxy-3-methylbut-2-enyl diphosphate reductase, catalytic domain"/>
    <property type="match status" value="2"/>
</dbReference>
<comment type="function">
    <text evidence="5">Catalyzes the conversion of 1-hydroxy-2-methyl-2-(E)-butenyl 4-diphosphate (HMBPP) into a mixture of isopentenyl diphosphate (IPP) and dimethylallyl diphosphate (DMAPP). Acts in the terminal step of the DOXP/MEP pathway for isoprenoid precursor biosynthesis.</text>
</comment>
<keyword evidence="1 5" id="KW-0004">4Fe-4S</keyword>
<feature type="domain" description="S1 motif" evidence="7">
    <location>
        <begin position="335"/>
        <end position="407"/>
    </location>
</feature>
<evidence type="ECO:0000256" key="5">
    <source>
        <dbReference type="HAMAP-Rule" id="MF_00191"/>
    </source>
</evidence>
<feature type="binding site" evidence="5">
    <location>
        <position position="221"/>
    </location>
    <ligand>
        <name>isopentenyl diphosphate</name>
        <dbReference type="ChEBI" id="CHEBI:128769"/>
    </ligand>
</feature>
<dbReference type="Gene3D" id="2.40.50.140">
    <property type="entry name" value="Nucleic acid-binding proteins"/>
    <property type="match status" value="3"/>
</dbReference>
<comment type="cofactor">
    <cofactor evidence="5">
        <name>[4Fe-4S] cluster</name>
        <dbReference type="ChEBI" id="CHEBI:49883"/>
    </cofactor>
    <text evidence="5">Binds 1 [4Fe-4S] cluster per subunit.</text>
</comment>
<dbReference type="GO" id="GO:0051539">
    <property type="term" value="F:4 iron, 4 sulfur cluster binding"/>
    <property type="evidence" value="ECO:0007669"/>
    <property type="project" value="UniProtKB-UniRule"/>
</dbReference>
<evidence type="ECO:0000313" key="9">
    <source>
        <dbReference type="Proteomes" id="UP000886891"/>
    </source>
</evidence>
<evidence type="ECO:0000313" key="8">
    <source>
        <dbReference type="EMBL" id="HIV00006.1"/>
    </source>
</evidence>
<feature type="binding site" evidence="5">
    <location>
        <position position="124"/>
    </location>
    <ligand>
        <name>(2E)-4-hydroxy-3-methylbut-2-enyl diphosphate</name>
        <dbReference type="ChEBI" id="CHEBI:128753"/>
    </ligand>
</feature>